<dbReference type="Proteomes" id="UP001201873">
    <property type="component" value="Unassembled WGS sequence"/>
</dbReference>
<dbReference type="Pfam" id="PF05402">
    <property type="entry name" value="PqqD"/>
    <property type="match status" value="1"/>
</dbReference>
<evidence type="ECO:0000313" key="2">
    <source>
        <dbReference type="EMBL" id="MCK9875273.1"/>
    </source>
</evidence>
<dbReference type="EMBL" id="JALKFT010000004">
    <property type="protein sequence ID" value="MCK9875273.1"/>
    <property type="molecule type" value="Genomic_DNA"/>
</dbReference>
<evidence type="ECO:0000256" key="1">
    <source>
        <dbReference type="SAM" id="MobiDB-lite"/>
    </source>
</evidence>
<feature type="region of interest" description="Disordered" evidence="1">
    <location>
        <begin position="87"/>
        <end position="166"/>
    </location>
</feature>
<proteinExistence type="predicted"/>
<dbReference type="InterPro" id="IPR008792">
    <property type="entry name" value="PQQD"/>
</dbReference>
<dbReference type="RefSeq" id="WP_248823732.1">
    <property type="nucleotide sequence ID" value="NZ_JALKFT010000004.1"/>
</dbReference>
<keyword evidence="3" id="KW-1185">Reference proteome</keyword>
<dbReference type="InterPro" id="IPR041881">
    <property type="entry name" value="PqqD_sf"/>
</dbReference>
<evidence type="ECO:0000313" key="3">
    <source>
        <dbReference type="Proteomes" id="UP001201873"/>
    </source>
</evidence>
<sequence>MVRLRSDVVRAPTEYGAVLLHTNNGQYWTLNPSGDLVLGVLLAGGDVTAATRRLCATGDVDPDIARRDVEGLLAQLTDVGLIDDAADHRDVELPGPAAGERPVGDGMAGGRLPRPATSRTAWPATVRPATARPSRPSSDHARPSGDRPRSATGPGARLRSRLRRHR</sequence>
<comment type="caution">
    <text evidence="2">The sequence shown here is derived from an EMBL/GenBank/DDBJ whole genome shotgun (WGS) entry which is preliminary data.</text>
</comment>
<accession>A0ABT0JUP8</accession>
<reference evidence="2 3" key="1">
    <citation type="submission" date="2022-04" db="EMBL/GenBank/DDBJ databases">
        <title>Genome diversity in the genus Frankia.</title>
        <authorList>
            <person name="Carlos-Shanley C."/>
            <person name="Hahn D."/>
        </authorList>
    </citation>
    <scope>NUCLEOTIDE SEQUENCE [LARGE SCALE GENOMIC DNA]</scope>
    <source>
        <strain evidence="2 3">Ag45/Mut15</strain>
    </source>
</reference>
<feature type="compositionally biased region" description="Basic and acidic residues" evidence="1">
    <location>
        <begin position="137"/>
        <end position="149"/>
    </location>
</feature>
<gene>
    <name evidence="2" type="ORF">MXD59_05675</name>
</gene>
<dbReference type="Gene3D" id="1.10.10.1150">
    <property type="entry name" value="Coenzyme PQQ synthesis protein D (PqqD)"/>
    <property type="match status" value="1"/>
</dbReference>
<dbReference type="NCBIfam" id="NF033530">
    <property type="entry name" value="lasso_PqqD_Strm"/>
    <property type="match status" value="1"/>
</dbReference>
<name>A0ABT0JUP8_9ACTN</name>
<protein>
    <submittedName>
        <fullName evidence="2">Lasso peptide biosynthesis PqqD family chaperone</fullName>
    </submittedName>
</protein>
<organism evidence="2 3">
    <name type="scientific">Frankia umida</name>
    <dbReference type="NCBI Taxonomy" id="573489"/>
    <lineage>
        <taxon>Bacteria</taxon>
        <taxon>Bacillati</taxon>
        <taxon>Actinomycetota</taxon>
        <taxon>Actinomycetes</taxon>
        <taxon>Frankiales</taxon>
        <taxon>Frankiaceae</taxon>
        <taxon>Frankia</taxon>
    </lineage>
</organism>